<comment type="caution">
    <text evidence="2">The sequence shown here is derived from an EMBL/GenBank/DDBJ whole genome shotgun (WGS) entry which is preliminary data.</text>
</comment>
<evidence type="ECO:0000313" key="3">
    <source>
        <dbReference type="Proteomes" id="UP000295382"/>
    </source>
</evidence>
<dbReference type="Proteomes" id="UP000295382">
    <property type="component" value="Unassembled WGS sequence"/>
</dbReference>
<dbReference type="AlphaFoldDB" id="A0A4R3HUE5"/>
<dbReference type="OrthoDB" id="9163692at2"/>
<reference evidence="2 3" key="1">
    <citation type="submission" date="2019-03" db="EMBL/GenBank/DDBJ databases">
        <title>Genomic Encyclopedia of Type Strains, Phase IV (KMG-IV): sequencing the most valuable type-strain genomes for metagenomic binning, comparative biology and taxonomic classification.</title>
        <authorList>
            <person name="Goeker M."/>
        </authorList>
    </citation>
    <scope>NUCLEOTIDE SEQUENCE [LARGE SCALE GENOMIC DNA]</scope>
    <source>
        <strain evidence="2 3">DSM 7445</strain>
    </source>
</reference>
<accession>A0A4R3HUE5</accession>
<feature type="chain" id="PRO_5020834161" evidence="1">
    <location>
        <begin position="22"/>
        <end position="168"/>
    </location>
</feature>
<dbReference type="RefSeq" id="WP_132259471.1">
    <property type="nucleotide sequence ID" value="NZ_SLZQ01000009.1"/>
</dbReference>
<name>A0A4R3HUE5_PAULE</name>
<evidence type="ECO:0000313" key="2">
    <source>
        <dbReference type="EMBL" id="TCS35791.1"/>
    </source>
</evidence>
<evidence type="ECO:0000256" key="1">
    <source>
        <dbReference type="SAM" id="SignalP"/>
    </source>
</evidence>
<dbReference type="EMBL" id="SLZQ01000009">
    <property type="protein sequence ID" value="TCS35791.1"/>
    <property type="molecule type" value="Genomic_DNA"/>
</dbReference>
<keyword evidence="3" id="KW-1185">Reference proteome</keyword>
<gene>
    <name evidence="2" type="ORF">EDC30_10990</name>
</gene>
<keyword evidence="1" id="KW-0732">Signal</keyword>
<feature type="signal peptide" evidence="1">
    <location>
        <begin position="1"/>
        <end position="21"/>
    </location>
</feature>
<sequence>MKRTHFLALAVLAVLATAAFAMDPHAVVNGLSLAAGSHIDPVALASGSALGLVGMTASSVPYTNETKNFQHIGAVTVPPGETRDVDPTLLAGYQPDAELQSETVQLDPVAELLKESVSAVTAKLAELSDDDLAKISTLETEGKNRKSLVEAIAAETLRRAAEKNGGAQ</sequence>
<protein>
    <submittedName>
        <fullName evidence="2">Uncharacterized protein</fullName>
    </submittedName>
</protein>
<organism evidence="2 3">
    <name type="scientific">Paucimonas lemoignei</name>
    <name type="common">Pseudomonas lemoignei</name>
    <dbReference type="NCBI Taxonomy" id="29443"/>
    <lineage>
        <taxon>Bacteria</taxon>
        <taxon>Pseudomonadati</taxon>
        <taxon>Pseudomonadota</taxon>
        <taxon>Betaproteobacteria</taxon>
        <taxon>Burkholderiales</taxon>
        <taxon>Burkholderiaceae</taxon>
        <taxon>Paucimonas</taxon>
    </lineage>
</organism>
<proteinExistence type="predicted"/>